<dbReference type="InterPro" id="IPR012312">
    <property type="entry name" value="Hemerythrin-like"/>
</dbReference>
<keyword evidence="6" id="KW-0175">Coiled coil</keyword>
<evidence type="ECO:0000313" key="9">
    <source>
        <dbReference type="Proteomes" id="UP000022141"/>
    </source>
</evidence>
<gene>
    <name evidence="8" type="primary">pleD_4</name>
    <name evidence="8" type="ORF">AW11_00485</name>
</gene>
<feature type="domain" description="GGDEF" evidence="7">
    <location>
        <begin position="236"/>
        <end position="368"/>
    </location>
</feature>
<dbReference type="PATRIC" id="fig|1454004.3.peg.500"/>
<dbReference type="InterPro" id="IPR050469">
    <property type="entry name" value="Diguanylate_Cyclase"/>
</dbReference>
<dbReference type="InterPro" id="IPR035938">
    <property type="entry name" value="Hemerythrin-like_sf"/>
</dbReference>
<feature type="coiled-coil region" evidence="6">
    <location>
        <begin position="167"/>
        <end position="201"/>
    </location>
</feature>
<dbReference type="InterPro" id="IPR043128">
    <property type="entry name" value="Rev_trsase/Diguanyl_cyclase"/>
</dbReference>
<dbReference type="NCBIfam" id="TIGR02481">
    <property type="entry name" value="hemeryth_dom"/>
    <property type="match status" value="1"/>
</dbReference>
<dbReference type="Gene3D" id="3.30.70.270">
    <property type="match status" value="1"/>
</dbReference>
<dbReference type="GO" id="GO:0043709">
    <property type="term" value="P:cell adhesion involved in single-species biofilm formation"/>
    <property type="evidence" value="ECO:0007669"/>
    <property type="project" value="TreeGrafter"/>
</dbReference>
<sequence>MESFHWDENFVTGLSDVDQQHQHLVGIINQFGYLLSENKVAFNDIEEVFRKLADYARYHFQEEEALMIEVGIDRRHLSQHVEGHRSFLNEIRAMHSGVSPDDVDPARSLLDFLTHWLAYHILGSDQNMARQITAIRSGIDSARAYEEEERSRDNATEPLLVALNALFKQVSARNRDLLALNQSLEEKVRQRTRELSEANLQLVELSLTDALTGLPNRRHALRALASLWEESVANDSPLVCMMIDADHFKQVNDSCGHDAGDAVLTELAKTLQHSFRSDDVVCRLGGDEFLVICPDTEEAGGLHIAELTRKAVAALRVPTGGEPWHGSISVGLAARTPAIKSFDELIKAADQAVYVAKQDGKNCVRTGR</sequence>
<dbReference type="Gene3D" id="1.20.120.50">
    <property type="entry name" value="Hemerythrin-like"/>
    <property type="match status" value="1"/>
</dbReference>
<dbReference type="GO" id="GO:0052621">
    <property type="term" value="F:diguanylate cyclase activity"/>
    <property type="evidence" value="ECO:0007669"/>
    <property type="project" value="UniProtKB-EC"/>
</dbReference>
<dbReference type="EMBL" id="JEMY01000004">
    <property type="protein sequence ID" value="EXI90628.1"/>
    <property type="molecule type" value="Genomic_DNA"/>
</dbReference>
<protein>
    <recommendedName>
        <fullName evidence="2">diguanylate cyclase</fullName>
        <ecNumber evidence="2">2.7.7.65</ecNumber>
    </recommendedName>
</protein>
<dbReference type="NCBIfam" id="NF033749">
    <property type="entry name" value="bact_hemeryth"/>
    <property type="match status" value="1"/>
</dbReference>
<dbReference type="EC" id="2.7.7.65" evidence="2"/>
<dbReference type="PANTHER" id="PTHR45138">
    <property type="entry name" value="REGULATORY COMPONENTS OF SENSORY TRANSDUCTION SYSTEM"/>
    <property type="match status" value="1"/>
</dbReference>
<dbReference type="SUPFAM" id="SSF47188">
    <property type="entry name" value="Hemerythrin-like"/>
    <property type="match status" value="1"/>
</dbReference>
<dbReference type="GO" id="GO:1902201">
    <property type="term" value="P:negative regulation of bacterial-type flagellum-dependent cell motility"/>
    <property type="evidence" value="ECO:0007669"/>
    <property type="project" value="TreeGrafter"/>
</dbReference>
<dbReference type="CDD" id="cd01949">
    <property type="entry name" value="GGDEF"/>
    <property type="match status" value="1"/>
</dbReference>
<dbReference type="GO" id="GO:0046872">
    <property type="term" value="F:metal ion binding"/>
    <property type="evidence" value="ECO:0007669"/>
    <property type="project" value="UniProtKB-KW"/>
</dbReference>
<dbReference type="InterPro" id="IPR012827">
    <property type="entry name" value="Hemerythrin_metal-bd"/>
</dbReference>
<dbReference type="NCBIfam" id="TIGR00254">
    <property type="entry name" value="GGDEF"/>
    <property type="match status" value="1"/>
</dbReference>
<evidence type="ECO:0000256" key="3">
    <source>
        <dbReference type="ARBA" id="ARBA00022723"/>
    </source>
</evidence>
<keyword evidence="9" id="KW-1185">Reference proteome</keyword>
<dbReference type="PROSITE" id="PS50887">
    <property type="entry name" value="GGDEF"/>
    <property type="match status" value="1"/>
</dbReference>
<keyword evidence="4" id="KW-0408">Iron</keyword>
<evidence type="ECO:0000259" key="7">
    <source>
        <dbReference type="PROSITE" id="PS50887"/>
    </source>
</evidence>
<dbReference type="InterPro" id="IPR029787">
    <property type="entry name" value="Nucleotide_cyclase"/>
</dbReference>
<dbReference type="InterPro" id="IPR000160">
    <property type="entry name" value="GGDEF_dom"/>
</dbReference>
<dbReference type="STRING" id="1454004.AW11_00485"/>
<dbReference type="eggNOG" id="COG3706">
    <property type="taxonomic scope" value="Bacteria"/>
</dbReference>
<comment type="caution">
    <text evidence="8">The sequence shown here is derived from an EMBL/GenBank/DDBJ whole genome shotgun (WGS) entry which is preliminary data.</text>
</comment>
<name>A0A011P6M8_ACCRE</name>
<dbReference type="Pfam" id="PF00990">
    <property type="entry name" value="GGDEF"/>
    <property type="match status" value="1"/>
</dbReference>
<dbReference type="AlphaFoldDB" id="A0A011P6M8"/>
<dbReference type="GO" id="GO:0005886">
    <property type="term" value="C:plasma membrane"/>
    <property type="evidence" value="ECO:0007669"/>
    <property type="project" value="TreeGrafter"/>
</dbReference>
<evidence type="ECO:0000256" key="5">
    <source>
        <dbReference type="ARBA" id="ARBA00034247"/>
    </source>
</evidence>
<dbReference type="FunFam" id="3.30.70.270:FF:000001">
    <property type="entry name" value="Diguanylate cyclase domain protein"/>
    <property type="match status" value="1"/>
</dbReference>
<evidence type="ECO:0000256" key="4">
    <source>
        <dbReference type="ARBA" id="ARBA00023004"/>
    </source>
</evidence>
<comment type="catalytic activity">
    <reaction evidence="5">
        <text>2 GTP = 3',3'-c-di-GMP + 2 diphosphate</text>
        <dbReference type="Rhea" id="RHEA:24898"/>
        <dbReference type="ChEBI" id="CHEBI:33019"/>
        <dbReference type="ChEBI" id="CHEBI:37565"/>
        <dbReference type="ChEBI" id="CHEBI:58805"/>
        <dbReference type="EC" id="2.7.7.65"/>
    </reaction>
</comment>
<dbReference type="eggNOG" id="COG2703">
    <property type="taxonomic scope" value="Bacteria"/>
</dbReference>
<proteinExistence type="inferred from homology"/>
<dbReference type="Pfam" id="PF01814">
    <property type="entry name" value="Hemerythrin"/>
    <property type="match status" value="1"/>
</dbReference>
<evidence type="ECO:0000256" key="6">
    <source>
        <dbReference type="SAM" id="Coils"/>
    </source>
</evidence>
<evidence type="ECO:0000256" key="1">
    <source>
        <dbReference type="ARBA" id="ARBA00010587"/>
    </source>
</evidence>
<dbReference type="PANTHER" id="PTHR45138:SF9">
    <property type="entry name" value="DIGUANYLATE CYCLASE DGCM-RELATED"/>
    <property type="match status" value="1"/>
</dbReference>
<comment type="similarity">
    <text evidence="1">Belongs to the hemerythrin family.</text>
</comment>
<keyword evidence="3" id="KW-0479">Metal-binding</keyword>
<reference evidence="8" key="1">
    <citation type="submission" date="2014-02" db="EMBL/GenBank/DDBJ databases">
        <title>Expanding our view of genomic diversity in Candidatus Accumulibacter clades.</title>
        <authorList>
            <person name="Skennerton C.T."/>
            <person name="Barr J.J."/>
            <person name="Slater F.R."/>
            <person name="Bond P.L."/>
            <person name="Tyson G.W."/>
        </authorList>
    </citation>
    <scope>NUCLEOTIDE SEQUENCE [LARGE SCALE GENOMIC DNA]</scope>
</reference>
<organism evidence="8 9">
    <name type="scientific">Accumulibacter regalis</name>
    <dbReference type="NCBI Taxonomy" id="522306"/>
    <lineage>
        <taxon>Bacteria</taxon>
        <taxon>Pseudomonadati</taxon>
        <taxon>Pseudomonadota</taxon>
        <taxon>Betaproteobacteria</taxon>
        <taxon>Candidatus Accumulibacter</taxon>
    </lineage>
</organism>
<dbReference type="SUPFAM" id="SSF55073">
    <property type="entry name" value="Nucleotide cyclase"/>
    <property type="match status" value="1"/>
</dbReference>
<dbReference type="CDD" id="cd12107">
    <property type="entry name" value="Hemerythrin"/>
    <property type="match status" value="1"/>
</dbReference>
<dbReference type="SMART" id="SM00267">
    <property type="entry name" value="GGDEF"/>
    <property type="match status" value="1"/>
</dbReference>
<accession>A0A011P6M8</accession>
<dbReference type="Proteomes" id="UP000022141">
    <property type="component" value="Unassembled WGS sequence"/>
</dbReference>
<evidence type="ECO:0000313" key="8">
    <source>
        <dbReference type="EMBL" id="EXI90628.1"/>
    </source>
</evidence>
<evidence type="ECO:0000256" key="2">
    <source>
        <dbReference type="ARBA" id="ARBA00012528"/>
    </source>
</evidence>